<sequence length="162" mass="18635">MVGYQGRKKAKTTNAIYLTDRQGIPLAMSRPEAGNHNDMYNIENSVETIVKTLNEAGISVDGLFLNADAGFDGERLRTVAFRYGINVNIPKNERNKASDHFDILDDQLYQERYSIERTNAWMDSYRSLLNRFDTTVSSWEGLNYLSFIVIGLRKIMKRKKSR</sequence>
<evidence type="ECO:0000313" key="3">
    <source>
        <dbReference type="Proteomes" id="UP001348817"/>
    </source>
</evidence>
<name>A0AAU9CNR0_9BACT</name>
<dbReference type="Proteomes" id="UP001348817">
    <property type="component" value="Chromosome"/>
</dbReference>
<reference evidence="2 3" key="1">
    <citation type="submission" date="2021-12" db="EMBL/GenBank/DDBJ databases">
        <title>Genome sequencing of bacteria with rrn-lacking chromosome and rrn-plasmid.</title>
        <authorList>
            <person name="Anda M."/>
            <person name="Iwasaki W."/>
        </authorList>
    </citation>
    <scope>NUCLEOTIDE SEQUENCE [LARGE SCALE GENOMIC DNA]</scope>
    <source>
        <strain evidence="2 3">DSM 100852</strain>
    </source>
</reference>
<dbReference type="InterPro" id="IPR002559">
    <property type="entry name" value="Transposase_11"/>
</dbReference>
<protein>
    <recommendedName>
        <fullName evidence="1">Transposase IS4-like domain-containing protein</fullName>
    </recommendedName>
</protein>
<dbReference type="GO" id="GO:0006313">
    <property type="term" value="P:DNA transposition"/>
    <property type="evidence" value="ECO:0007669"/>
    <property type="project" value="InterPro"/>
</dbReference>
<dbReference type="PANTHER" id="PTHR30007">
    <property type="entry name" value="PHP DOMAIN PROTEIN"/>
    <property type="match status" value="1"/>
</dbReference>
<feature type="domain" description="Transposase IS4-like" evidence="1">
    <location>
        <begin position="3"/>
        <end position="133"/>
    </location>
</feature>
<organism evidence="2 3">
    <name type="scientific">Fulvitalea axinellae</name>
    <dbReference type="NCBI Taxonomy" id="1182444"/>
    <lineage>
        <taxon>Bacteria</taxon>
        <taxon>Pseudomonadati</taxon>
        <taxon>Bacteroidota</taxon>
        <taxon>Cytophagia</taxon>
        <taxon>Cytophagales</taxon>
        <taxon>Persicobacteraceae</taxon>
        <taxon>Fulvitalea</taxon>
    </lineage>
</organism>
<gene>
    <name evidence="2" type="ORF">FUAX_10140</name>
</gene>
<dbReference type="KEGG" id="fax:FUAX_10140"/>
<dbReference type="EMBL" id="AP025314">
    <property type="protein sequence ID" value="BDD08582.1"/>
    <property type="molecule type" value="Genomic_DNA"/>
</dbReference>
<dbReference type="AlphaFoldDB" id="A0AAU9CNR0"/>
<evidence type="ECO:0000313" key="2">
    <source>
        <dbReference type="EMBL" id="BDD08582.1"/>
    </source>
</evidence>
<dbReference type="GO" id="GO:0003677">
    <property type="term" value="F:DNA binding"/>
    <property type="evidence" value="ECO:0007669"/>
    <property type="project" value="InterPro"/>
</dbReference>
<keyword evidence="3" id="KW-1185">Reference proteome</keyword>
<accession>A0AAU9CNR0</accession>
<dbReference type="PANTHER" id="PTHR30007:SF1">
    <property type="entry name" value="BLR1914 PROTEIN"/>
    <property type="match status" value="1"/>
</dbReference>
<dbReference type="Pfam" id="PF01609">
    <property type="entry name" value="DDE_Tnp_1"/>
    <property type="match status" value="1"/>
</dbReference>
<evidence type="ECO:0000259" key="1">
    <source>
        <dbReference type="Pfam" id="PF01609"/>
    </source>
</evidence>
<dbReference type="GO" id="GO:0004803">
    <property type="term" value="F:transposase activity"/>
    <property type="evidence" value="ECO:0007669"/>
    <property type="project" value="InterPro"/>
</dbReference>
<proteinExistence type="predicted"/>